<protein>
    <recommendedName>
        <fullName evidence="1">DUF5916 domain-containing protein</fullName>
    </recommendedName>
</protein>
<sequence length="813" mass="94051">MKNKLFLIALFIAHLVQSQINPNPKSVNALRIENAPKIDGVLNEDFWLVAEEMKDFVMFRPGTGNKEPKNKKTIVKVAYDDLAIYFGAYLYDDDIKNISLQSSTRDNFGQVDWFGIMINPLNDGQNDTEFFIQATGNQADAKATPNNEDFSWSGVWQSAVKIDDEKWVIEVKIPYSELRFSNEKVQTWGLNFHRKFNISREQYTWNFIDRTKGNIQQYAGELTGLENISPPIRLSFFPYASGSYASFDGTNEFDSSFGMDVKFGINEAFTLDATLIPDFGQTEFDNITLNLSPFEQQFSEKRAFFTEGTELFEKGDLFYSRRVGNSPTTYVNSDDLEDDEEISNEPSSVDMLNAIKISGRNKKGLGIGFFNAITQKTEATIKKTKTDSDTNEEIVSYRKQITEPFANYNVLVLDQQFNKNSSVSFVNTNVWREGSFRDANVTALLFDLTNKANKYKLEGGGALSTINEFGKITTGFSSDIAFRDISGNWQWGIENHIQDTKFDKNDLGFQRRNNFNNFETYLSYRIFEPTEKLNNFRITFWNDFDYLFKPSKFTESSAGINYYMQFKKNNLAYGGNINGNIGKEYDFFEPRVEGRYFKKPSRAAIGQWISTDYNKKLALDTDFFVSQRLNDNNTFFKFGFSPRYRFTDNLLLVYEFNFALDANDKGYVTVLDTNDIIFGERDTKEFVNAISGKYNFSTKSALGLTFRHYWSPVKYDKEYYLLEQKGNLTEYSNYSENNDINYNIWNLDLNYTWEFAPGSQLIALYRNSIFNSDQLADLNFKDNLDNLFEQPALHNVSLRLVYYIDYNKAKNWL</sequence>
<name>A0A1H2W922_9FLAO</name>
<keyword evidence="3" id="KW-1185">Reference proteome</keyword>
<dbReference type="Proteomes" id="UP000199595">
    <property type="component" value="Unassembled WGS sequence"/>
</dbReference>
<dbReference type="RefSeq" id="WP_090120785.1">
    <property type="nucleotide sequence ID" value="NZ_FNNJ01000002.1"/>
</dbReference>
<dbReference type="STRING" id="762486.SAMN05444411_102134"/>
<dbReference type="OrthoDB" id="9786766at2"/>
<feature type="domain" description="DUF5916" evidence="1">
    <location>
        <begin position="230"/>
        <end position="813"/>
    </location>
</feature>
<gene>
    <name evidence="2" type="ORF">SAMN05444411_102134</name>
</gene>
<dbReference type="EMBL" id="FNNJ01000002">
    <property type="protein sequence ID" value="SDW76774.1"/>
    <property type="molecule type" value="Genomic_DNA"/>
</dbReference>
<evidence type="ECO:0000259" key="1">
    <source>
        <dbReference type="Pfam" id="PF19313"/>
    </source>
</evidence>
<dbReference type="Pfam" id="PF19313">
    <property type="entry name" value="DUF5916"/>
    <property type="match status" value="1"/>
</dbReference>
<organism evidence="2 3">
    <name type="scientific">Lutibacter oricola</name>
    <dbReference type="NCBI Taxonomy" id="762486"/>
    <lineage>
        <taxon>Bacteria</taxon>
        <taxon>Pseudomonadati</taxon>
        <taxon>Bacteroidota</taxon>
        <taxon>Flavobacteriia</taxon>
        <taxon>Flavobacteriales</taxon>
        <taxon>Flavobacteriaceae</taxon>
        <taxon>Lutibacter</taxon>
    </lineage>
</organism>
<dbReference type="CDD" id="cd09618">
    <property type="entry name" value="CBM9_like_2"/>
    <property type="match status" value="1"/>
</dbReference>
<accession>A0A1H2W922</accession>
<dbReference type="AlphaFoldDB" id="A0A1H2W922"/>
<reference evidence="2 3" key="1">
    <citation type="submission" date="2016-10" db="EMBL/GenBank/DDBJ databases">
        <authorList>
            <person name="de Groot N.N."/>
        </authorList>
    </citation>
    <scope>NUCLEOTIDE SEQUENCE [LARGE SCALE GENOMIC DNA]</scope>
    <source>
        <strain evidence="2 3">DSM 24956</strain>
    </source>
</reference>
<evidence type="ECO:0000313" key="2">
    <source>
        <dbReference type="EMBL" id="SDW76774.1"/>
    </source>
</evidence>
<dbReference type="InterPro" id="IPR045670">
    <property type="entry name" value="DUF5916"/>
</dbReference>
<dbReference type="Gene3D" id="2.60.40.1190">
    <property type="match status" value="1"/>
</dbReference>
<proteinExistence type="predicted"/>
<dbReference type="SUPFAM" id="SSF49344">
    <property type="entry name" value="CBD9-like"/>
    <property type="match status" value="1"/>
</dbReference>
<evidence type="ECO:0000313" key="3">
    <source>
        <dbReference type="Proteomes" id="UP000199595"/>
    </source>
</evidence>